<dbReference type="PANTHER" id="PTHR23192">
    <property type="entry name" value="OLFACTOMEDIN-RELATED"/>
    <property type="match status" value="1"/>
</dbReference>
<dbReference type="PROSITE" id="PS51132">
    <property type="entry name" value="OLF"/>
    <property type="match status" value="1"/>
</dbReference>
<evidence type="ECO:0000256" key="5">
    <source>
        <dbReference type="SAM" id="SignalP"/>
    </source>
</evidence>
<dbReference type="GO" id="GO:0007165">
    <property type="term" value="P:signal transduction"/>
    <property type="evidence" value="ECO:0000318"/>
    <property type="project" value="GO_Central"/>
</dbReference>
<feature type="signal peptide" evidence="5">
    <location>
        <begin position="1"/>
        <end position="29"/>
    </location>
</feature>
<comment type="caution">
    <text evidence="3">Lacks conserved residue(s) required for the propagation of feature annotation.</text>
</comment>
<keyword evidence="8" id="KW-1185">Reference proteome</keyword>
<name>A0A7M7HNW9_STRPU</name>
<feature type="domain" description="Olfactomedin-like" evidence="6">
    <location>
        <begin position="225"/>
        <end position="476"/>
    </location>
</feature>
<comment type="subcellular location">
    <subcellularLocation>
        <location evidence="1">Secreted</location>
    </subcellularLocation>
</comment>
<protein>
    <recommendedName>
        <fullName evidence="6">Olfactomedin-like domain-containing protein</fullName>
    </recommendedName>
</protein>
<reference evidence="7" key="2">
    <citation type="submission" date="2021-01" db="UniProtKB">
        <authorList>
            <consortium name="EnsemblMetazoa"/>
        </authorList>
    </citation>
    <scope>IDENTIFICATION</scope>
</reference>
<sequence>MAFSRIMISPAALAMLFIVAFRCMSNANAQCNEYAHVNSSVTENGDCVCGVTSSLSSSCGSGVSSAEFQQMIRDLDQQVCTIVDINVELITLRVTFNQQGEDIIAMHEQMDNINAIKERIIDNKIVISSPEYDVIRMDLQDMETLISYLEDQNADQFIIVKLREEIANISYNLDSLEVNNDGDIESLLRDIADLQQQIAECEADNDPDSEIGFPYPWENFETKDSCGTIRGLSEPYTLRGNLASTGVWFMDPIVDVDRPWYQVGVTTASSILRYLSIEQFQTEGIHETYLPGYTLEGCSVVAYNGALFYNMYGSATIIRYDYREGSVTNQRALPNAGYKTNYVYLSGGYTSMDFAVDEQGLWVIYGKSTNSGLMSVSKIDPLTLEVEETYNTNTLKANFGECFMVCGKLYCTDSFNKHDGRIVMMYDTTTQTSTTLNVPFDSKYLATRALKYNPRDQRLYAFNNGHALVYEIEFQVDE</sequence>
<evidence type="ECO:0000259" key="6">
    <source>
        <dbReference type="PROSITE" id="PS51132"/>
    </source>
</evidence>
<feature type="coiled-coil region" evidence="4">
    <location>
        <begin position="159"/>
        <end position="204"/>
    </location>
</feature>
<keyword evidence="2" id="KW-0964">Secreted</keyword>
<accession>A0A7M7HNW9</accession>
<dbReference type="GO" id="GO:0005615">
    <property type="term" value="C:extracellular space"/>
    <property type="evidence" value="ECO:0000318"/>
    <property type="project" value="GO_Central"/>
</dbReference>
<evidence type="ECO:0000313" key="8">
    <source>
        <dbReference type="Proteomes" id="UP000007110"/>
    </source>
</evidence>
<evidence type="ECO:0000256" key="4">
    <source>
        <dbReference type="SAM" id="Coils"/>
    </source>
</evidence>
<keyword evidence="4" id="KW-0175">Coiled coil</keyword>
<dbReference type="RefSeq" id="XP_011677256.1">
    <property type="nucleotide sequence ID" value="XM_011678954.2"/>
</dbReference>
<evidence type="ECO:0000256" key="3">
    <source>
        <dbReference type="PROSITE-ProRule" id="PRU00446"/>
    </source>
</evidence>
<dbReference type="CTD" id="579980"/>
<dbReference type="InterPro" id="IPR050605">
    <property type="entry name" value="Olfactomedin-like_domain"/>
</dbReference>
<evidence type="ECO:0000313" key="7">
    <source>
        <dbReference type="EnsemblMetazoa" id="XP_011677256"/>
    </source>
</evidence>
<dbReference type="OMA" id="FIVAFRC"/>
<dbReference type="GeneID" id="579980"/>
<dbReference type="InParanoid" id="A0A7M7HNW9"/>
<dbReference type="InterPro" id="IPR003112">
    <property type="entry name" value="Olfac-like_dom"/>
</dbReference>
<dbReference type="FunCoup" id="A0A7M7HNW9">
    <property type="interactions" value="522"/>
</dbReference>
<dbReference type="EnsemblMetazoa" id="XM_011678954">
    <property type="protein sequence ID" value="XP_011677256"/>
    <property type="gene ID" value="GeneID_579980"/>
</dbReference>
<evidence type="ECO:0000256" key="2">
    <source>
        <dbReference type="ARBA" id="ARBA00022525"/>
    </source>
</evidence>
<evidence type="ECO:0000256" key="1">
    <source>
        <dbReference type="ARBA" id="ARBA00004613"/>
    </source>
</evidence>
<dbReference type="Proteomes" id="UP000007110">
    <property type="component" value="Unassembled WGS sequence"/>
</dbReference>
<organism evidence="7 8">
    <name type="scientific">Strongylocentrotus purpuratus</name>
    <name type="common">Purple sea urchin</name>
    <dbReference type="NCBI Taxonomy" id="7668"/>
    <lineage>
        <taxon>Eukaryota</taxon>
        <taxon>Metazoa</taxon>
        <taxon>Echinodermata</taxon>
        <taxon>Eleutherozoa</taxon>
        <taxon>Echinozoa</taxon>
        <taxon>Echinoidea</taxon>
        <taxon>Euechinoidea</taxon>
        <taxon>Echinacea</taxon>
        <taxon>Camarodonta</taxon>
        <taxon>Echinidea</taxon>
        <taxon>Strongylocentrotidae</taxon>
        <taxon>Strongylocentrotus</taxon>
    </lineage>
</organism>
<dbReference type="AlphaFoldDB" id="A0A7M7HNW9"/>
<keyword evidence="5" id="KW-0732">Signal</keyword>
<feature type="chain" id="PRO_5029742350" description="Olfactomedin-like domain-containing protein" evidence="5">
    <location>
        <begin position="30"/>
        <end position="478"/>
    </location>
</feature>
<reference evidence="8" key="1">
    <citation type="submission" date="2015-02" db="EMBL/GenBank/DDBJ databases">
        <title>Genome sequencing for Strongylocentrotus purpuratus.</title>
        <authorList>
            <person name="Murali S."/>
            <person name="Liu Y."/>
            <person name="Vee V."/>
            <person name="English A."/>
            <person name="Wang M."/>
            <person name="Skinner E."/>
            <person name="Han Y."/>
            <person name="Muzny D.M."/>
            <person name="Worley K.C."/>
            <person name="Gibbs R.A."/>
        </authorList>
    </citation>
    <scope>NUCLEOTIDE SEQUENCE</scope>
</reference>
<proteinExistence type="predicted"/>
<dbReference type="OrthoDB" id="8626508at2759"/>
<dbReference type="SMART" id="SM00284">
    <property type="entry name" value="OLF"/>
    <property type="match status" value="1"/>
</dbReference>
<dbReference type="PANTHER" id="PTHR23192:SF87">
    <property type="entry name" value="AMASSIN-3"/>
    <property type="match status" value="1"/>
</dbReference>
<dbReference type="SUPFAM" id="SSF101898">
    <property type="entry name" value="NHL repeat"/>
    <property type="match status" value="1"/>
</dbReference>
<dbReference type="Pfam" id="PF02191">
    <property type="entry name" value="OLF"/>
    <property type="match status" value="1"/>
</dbReference>